<keyword evidence="9" id="KW-1185">Reference proteome</keyword>
<dbReference type="AlphaFoldDB" id="A0A839RKG9"/>
<protein>
    <recommendedName>
        <fullName evidence="6">Acyl-CoA synthetase</fullName>
    </recommendedName>
</protein>
<evidence type="ECO:0000313" key="9">
    <source>
        <dbReference type="Proteomes" id="UP000567922"/>
    </source>
</evidence>
<evidence type="ECO:0000256" key="6">
    <source>
        <dbReference type="ARBA" id="ARBA00032875"/>
    </source>
</evidence>
<evidence type="ECO:0000313" key="8">
    <source>
        <dbReference type="EMBL" id="MBB3037362.1"/>
    </source>
</evidence>
<sequence length="595" mass="63723">MTKTRSSQASTMCEAFQNTVRDFAARTAVRTPGGATTLTWGQYGERVRTIAAQLHSLGVRHGDTVALMMTNRPEFHLIDTAAQHLGAIPFSIYNTSSPDQIRYLFTDAENAVVVCEKAFVPVLADGARETSVKHVVCIDGAPSGAVALEDVPLSEFDFERAWRSVTPDDVLTLIYTSGTTGSPKGVELTHKGMLAQVEGSELLMDMTADDRVISFLPSAHVADRWSALYIQAVCGNQVTCVADPKQVVGALADVRPTFFGAVPTVWQKIRVALLAAVEGEQSPVKKRLGAWALSVGQEMAGAKTTGGQPGRKLAAQYALADKLVLSKIRHKIGLDQARLALSGAAPIAPDVIKFFIGLGIPLSDAWGMSELSGLSTMSHSGQVRLGTVGKPAPGVYAKLADDGELLISGPILMRGYRNRPEQTAEAVDSDGWLHTGDIASIDSDGYISIVDRKKEIIINAGGKNMSPANIENAVKAACPLISQVVVIGNDRKYNVALVVLDEEAATAFAKQRGISSELSELVASPDLRETIDAAVATANSALSRVEQIKRYSVLSEYWEPGSEMLTPTMKLRRKPIDSLYAAEIDSLYDEAAARV</sequence>
<dbReference type="RefSeq" id="WP_064441131.1">
    <property type="nucleotide sequence ID" value="NZ_BDDI01000012.1"/>
</dbReference>
<dbReference type="SUPFAM" id="SSF56801">
    <property type="entry name" value="Acetyl-CoA synthetase-like"/>
    <property type="match status" value="1"/>
</dbReference>
<dbReference type="InterPro" id="IPR042099">
    <property type="entry name" value="ANL_N_sf"/>
</dbReference>
<dbReference type="OrthoDB" id="9803968at2"/>
<dbReference type="CDD" id="cd05907">
    <property type="entry name" value="VL_LC_FACS_like"/>
    <property type="match status" value="1"/>
</dbReference>
<evidence type="ECO:0000256" key="2">
    <source>
        <dbReference type="ARBA" id="ARBA00022598"/>
    </source>
</evidence>
<dbReference type="Pfam" id="PF00501">
    <property type="entry name" value="AMP-binding"/>
    <property type="match status" value="1"/>
</dbReference>
<proteinExistence type="inferred from homology"/>
<dbReference type="GO" id="GO:0016020">
    <property type="term" value="C:membrane"/>
    <property type="evidence" value="ECO:0007669"/>
    <property type="project" value="TreeGrafter"/>
</dbReference>
<keyword evidence="4" id="KW-0443">Lipid metabolism</keyword>
<keyword evidence="2" id="KW-0436">Ligase</keyword>
<evidence type="ECO:0000256" key="5">
    <source>
        <dbReference type="ARBA" id="ARBA00024484"/>
    </source>
</evidence>
<dbReference type="InterPro" id="IPR020845">
    <property type="entry name" value="AMP-binding_CS"/>
</dbReference>
<accession>A0A839RKG9</accession>
<organism evidence="8 9">
    <name type="scientific">Hoyosella altamirensis</name>
    <dbReference type="NCBI Taxonomy" id="616997"/>
    <lineage>
        <taxon>Bacteria</taxon>
        <taxon>Bacillati</taxon>
        <taxon>Actinomycetota</taxon>
        <taxon>Actinomycetes</taxon>
        <taxon>Mycobacteriales</taxon>
        <taxon>Hoyosellaceae</taxon>
        <taxon>Hoyosella</taxon>
    </lineage>
</organism>
<evidence type="ECO:0000259" key="7">
    <source>
        <dbReference type="Pfam" id="PF00501"/>
    </source>
</evidence>
<dbReference type="EMBL" id="JACHWS010000002">
    <property type="protein sequence ID" value="MBB3037362.1"/>
    <property type="molecule type" value="Genomic_DNA"/>
</dbReference>
<comment type="caution">
    <text evidence="8">The sequence shown here is derived from an EMBL/GenBank/DDBJ whole genome shotgun (WGS) entry which is preliminary data.</text>
</comment>
<dbReference type="GO" id="GO:0004467">
    <property type="term" value="F:long-chain fatty acid-CoA ligase activity"/>
    <property type="evidence" value="ECO:0007669"/>
    <property type="project" value="UniProtKB-EC"/>
</dbReference>
<dbReference type="Pfam" id="PF23562">
    <property type="entry name" value="AMP-binding_C_3"/>
    <property type="match status" value="1"/>
</dbReference>
<dbReference type="InterPro" id="IPR045851">
    <property type="entry name" value="AMP-bd_C_sf"/>
</dbReference>
<dbReference type="PANTHER" id="PTHR43272">
    <property type="entry name" value="LONG-CHAIN-FATTY-ACID--COA LIGASE"/>
    <property type="match status" value="1"/>
</dbReference>
<evidence type="ECO:0000256" key="4">
    <source>
        <dbReference type="ARBA" id="ARBA00023098"/>
    </source>
</evidence>
<dbReference type="Gene3D" id="3.40.50.12780">
    <property type="entry name" value="N-terminal domain of ligase-like"/>
    <property type="match status" value="1"/>
</dbReference>
<dbReference type="Gene3D" id="3.30.300.30">
    <property type="match status" value="1"/>
</dbReference>
<dbReference type="PANTHER" id="PTHR43272:SF32">
    <property type="entry name" value="AMP-DEPENDENT SYNTHETASE_LIGASE DOMAIN-CONTAINING PROTEIN"/>
    <property type="match status" value="1"/>
</dbReference>
<dbReference type="InterPro" id="IPR000873">
    <property type="entry name" value="AMP-dep_synth/lig_dom"/>
</dbReference>
<reference evidence="8 9" key="1">
    <citation type="submission" date="2020-08" db="EMBL/GenBank/DDBJ databases">
        <title>Sequencing the genomes of 1000 actinobacteria strains.</title>
        <authorList>
            <person name="Klenk H.-P."/>
        </authorList>
    </citation>
    <scope>NUCLEOTIDE SEQUENCE [LARGE SCALE GENOMIC DNA]</scope>
    <source>
        <strain evidence="8 9">DSM 45258</strain>
    </source>
</reference>
<evidence type="ECO:0000256" key="1">
    <source>
        <dbReference type="ARBA" id="ARBA00006432"/>
    </source>
</evidence>
<evidence type="ECO:0000256" key="3">
    <source>
        <dbReference type="ARBA" id="ARBA00022832"/>
    </source>
</evidence>
<gene>
    <name evidence="8" type="ORF">FHU29_001811</name>
</gene>
<feature type="domain" description="AMP-dependent synthetase/ligase" evidence="7">
    <location>
        <begin position="16"/>
        <end position="416"/>
    </location>
</feature>
<dbReference type="PROSITE" id="PS00455">
    <property type="entry name" value="AMP_BINDING"/>
    <property type="match status" value="1"/>
</dbReference>
<name>A0A839RKG9_9ACTN</name>
<dbReference type="Proteomes" id="UP000567922">
    <property type="component" value="Unassembled WGS sequence"/>
</dbReference>
<comment type="catalytic activity">
    <reaction evidence="5">
        <text>a long-chain fatty acid + ATP + CoA = a long-chain fatty acyl-CoA + AMP + diphosphate</text>
        <dbReference type="Rhea" id="RHEA:15421"/>
        <dbReference type="ChEBI" id="CHEBI:30616"/>
        <dbReference type="ChEBI" id="CHEBI:33019"/>
        <dbReference type="ChEBI" id="CHEBI:57287"/>
        <dbReference type="ChEBI" id="CHEBI:57560"/>
        <dbReference type="ChEBI" id="CHEBI:83139"/>
        <dbReference type="ChEBI" id="CHEBI:456215"/>
        <dbReference type="EC" id="6.2.1.3"/>
    </reaction>
    <physiologicalReaction direction="left-to-right" evidence="5">
        <dbReference type="Rhea" id="RHEA:15422"/>
    </physiologicalReaction>
</comment>
<keyword evidence="3" id="KW-0276">Fatty acid metabolism</keyword>
<comment type="similarity">
    <text evidence="1">Belongs to the ATP-dependent AMP-binding enzyme family.</text>
</comment>